<name>A0A7T0BVT4_9BACT</name>
<proteinExistence type="inferred from homology"/>
<dbReference type="Proteomes" id="UP000594688">
    <property type="component" value="Chromosome"/>
</dbReference>
<dbReference type="SUPFAM" id="SSF52166">
    <property type="entry name" value="Ribosomal protein L4"/>
    <property type="match status" value="1"/>
</dbReference>
<dbReference type="NCBIfam" id="TIGR03953">
    <property type="entry name" value="rplD_bact"/>
    <property type="match status" value="1"/>
</dbReference>
<gene>
    <name evidence="5 7" type="primary">rplD</name>
    <name evidence="7" type="ORF">G3M70_07595</name>
</gene>
<evidence type="ECO:0000256" key="6">
    <source>
        <dbReference type="SAM" id="MobiDB-lite"/>
    </source>
</evidence>
<protein>
    <recommendedName>
        <fullName evidence="4 5">Large ribosomal subunit protein uL4</fullName>
    </recommendedName>
</protein>
<dbReference type="InterPro" id="IPR013005">
    <property type="entry name" value="Ribosomal_uL4-like"/>
</dbReference>
<feature type="region of interest" description="Disordered" evidence="6">
    <location>
        <begin position="48"/>
        <end position="73"/>
    </location>
</feature>
<evidence type="ECO:0000256" key="3">
    <source>
        <dbReference type="ARBA" id="ARBA00023274"/>
    </source>
</evidence>
<keyword evidence="3 5" id="KW-0687">Ribonucleoprotein</keyword>
<comment type="function">
    <text evidence="5">Forms part of the polypeptide exit tunnel.</text>
</comment>
<organism evidence="7 8">
    <name type="scientific">Candidatus Nitronauta litoralis</name>
    <dbReference type="NCBI Taxonomy" id="2705533"/>
    <lineage>
        <taxon>Bacteria</taxon>
        <taxon>Pseudomonadati</taxon>
        <taxon>Nitrospinota/Tectimicrobiota group</taxon>
        <taxon>Nitrospinota</taxon>
        <taxon>Nitrospinia</taxon>
        <taxon>Nitrospinales</taxon>
        <taxon>Nitrospinaceae</taxon>
        <taxon>Candidatus Nitronauta</taxon>
    </lineage>
</organism>
<evidence type="ECO:0000256" key="4">
    <source>
        <dbReference type="ARBA" id="ARBA00035244"/>
    </source>
</evidence>
<dbReference type="EMBL" id="CP048685">
    <property type="protein sequence ID" value="QPJ61752.1"/>
    <property type="molecule type" value="Genomic_DNA"/>
</dbReference>
<dbReference type="HAMAP" id="MF_01328_B">
    <property type="entry name" value="Ribosomal_uL4_B"/>
    <property type="match status" value="1"/>
</dbReference>
<keyword evidence="5" id="KW-0694">RNA-binding</keyword>
<sequence>MAELEVKDKENNKVETVAVSDDVFGVTVREHLVQRYVVMQLASRRSGTAKTQNSRCEVRGGGKKPWRQKGTGRARQGSIRSANWVGGMTVFGPAPRDYSFPLSKKSKKLAIKSVLTDRLQNGGITVVKDLSLEEPKTRHAVALLGKLELPAKTLFLLGDENENLRLAVRNIPQVDCLSIEGLNVYDLLRHERIVLTPETVKKIEERLN</sequence>
<evidence type="ECO:0000256" key="1">
    <source>
        <dbReference type="ARBA" id="ARBA00010528"/>
    </source>
</evidence>
<dbReference type="InterPro" id="IPR023574">
    <property type="entry name" value="Ribosomal_uL4_dom_sf"/>
</dbReference>
<evidence type="ECO:0000256" key="2">
    <source>
        <dbReference type="ARBA" id="ARBA00022980"/>
    </source>
</evidence>
<dbReference type="Pfam" id="PF00573">
    <property type="entry name" value="Ribosomal_L4"/>
    <property type="match status" value="1"/>
</dbReference>
<reference evidence="7 8" key="1">
    <citation type="submission" date="2020-02" db="EMBL/GenBank/DDBJ databases">
        <title>Genomic and physiological characterization of two novel Nitrospinaceae genera.</title>
        <authorList>
            <person name="Mueller A.J."/>
            <person name="Jung M.-Y."/>
            <person name="Strachan C.R."/>
            <person name="Herbold C.W."/>
            <person name="Kirkegaard R.H."/>
            <person name="Daims H."/>
        </authorList>
    </citation>
    <scope>NUCLEOTIDE SEQUENCE [LARGE SCALE GENOMIC DNA]</scope>
    <source>
        <strain evidence="7">EB</strain>
    </source>
</reference>
<accession>A0A7T0BVT4</accession>
<dbReference type="GO" id="GO:0019843">
    <property type="term" value="F:rRNA binding"/>
    <property type="evidence" value="ECO:0007669"/>
    <property type="project" value="UniProtKB-UniRule"/>
</dbReference>
<keyword evidence="5" id="KW-0699">rRNA-binding</keyword>
<dbReference type="AlphaFoldDB" id="A0A7T0BVT4"/>
<evidence type="ECO:0000256" key="5">
    <source>
        <dbReference type="HAMAP-Rule" id="MF_01328"/>
    </source>
</evidence>
<dbReference type="KEGG" id="nli:G3M70_07595"/>
<dbReference type="GO" id="GO:1990904">
    <property type="term" value="C:ribonucleoprotein complex"/>
    <property type="evidence" value="ECO:0007669"/>
    <property type="project" value="UniProtKB-KW"/>
</dbReference>
<evidence type="ECO:0000313" key="8">
    <source>
        <dbReference type="Proteomes" id="UP000594688"/>
    </source>
</evidence>
<comment type="function">
    <text evidence="5">One of the primary rRNA binding proteins, this protein initially binds near the 5'-end of the 23S rRNA. It is important during the early stages of 50S assembly. It makes multiple contacts with different domains of the 23S rRNA in the assembled 50S subunit and ribosome.</text>
</comment>
<dbReference type="Gene3D" id="3.40.1370.10">
    <property type="match status" value="1"/>
</dbReference>
<comment type="similarity">
    <text evidence="1 5">Belongs to the universal ribosomal protein uL4 family.</text>
</comment>
<dbReference type="GO" id="GO:0006412">
    <property type="term" value="P:translation"/>
    <property type="evidence" value="ECO:0007669"/>
    <property type="project" value="UniProtKB-UniRule"/>
</dbReference>
<dbReference type="GO" id="GO:0003735">
    <property type="term" value="F:structural constituent of ribosome"/>
    <property type="evidence" value="ECO:0007669"/>
    <property type="project" value="InterPro"/>
</dbReference>
<keyword evidence="2 5" id="KW-0689">Ribosomal protein</keyword>
<comment type="subunit">
    <text evidence="5">Part of the 50S ribosomal subunit.</text>
</comment>
<evidence type="ECO:0000313" key="7">
    <source>
        <dbReference type="EMBL" id="QPJ61752.1"/>
    </source>
</evidence>
<dbReference type="PANTHER" id="PTHR10746">
    <property type="entry name" value="50S RIBOSOMAL PROTEIN L4"/>
    <property type="match status" value="1"/>
</dbReference>
<dbReference type="GO" id="GO:0005840">
    <property type="term" value="C:ribosome"/>
    <property type="evidence" value="ECO:0007669"/>
    <property type="project" value="UniProtKB-KW"/>
</dbReference>
<dbReference type="InterPro" id="IPR002136">
    <property type="entry name" value="Ribosomal_uL4"/>
</dbReference>
<feature type="compositionally biased region" description="Basic residues" evidence="6">
    <location>
        <begin position="61"/>
        <end position="72"/>
    </location>
</feature>
<dbReference type="PANTHER" id="PTHR10746:SF6">
    <property type="entry name" value="LARGE RIBOSOMAL SUBUNIT PROTEIN UL4M"/>
    <property type="match status" value="1"/>
</dbReference>